<accession>A0A9N9NUN2</accession>
<dbReference type="OrthoDB" id="3039677at2759"/>
<comment type="caution">
    <text evidence="1">The sequence shown here is derived from an EMBL/GenBank/DDBJ whole genome shotgun (WGS) entry which is preliminary data.</text>
</comment>
<feature type="non-terminal residue" evidence="1">
    <location>
        <position position="1"/>
    </location>
</feature>
<keyword evidence="2" id="KW-1185">Reference proteome</keyword>
<protein>
    <submittedName>
        <fullName evidence="1">13681_t:CDS:1</fullName>
    </submittedName>
</protein>
<reference evidence="1" key="1">
    <citation type="submission" date="2021-06" db="EMBL/GenBank/DDBJ databases">
        <authorList>
            <person name="Kallberg Y."/>
            <person name="Tangrot J."/>
            <person name="Rosling A."/>
        </authorList>
    </citation>
    <scope>NUCLEOTIDE SEQUENCE</scope>
    <source>
        <strain evidence="1">FL130A</strain>
    </source>
</reference>
<proteinExistence type="predicted"/>
<dbReference type="EMBL" id="CAJVPS010054077">
    <property type="protein sequence ID" value="CAG8773508.1"/>
    <property type="molecule type" value="Genomic_DNA"/>
</dbReference>
<organism evidence="1 2">
    <name type="scientific">Ambispora leptoticha</name>
    <dbReference type="NCBI Taxonomy" id="144679"/>
    <lineage>
        <taxon>Eukaryota</taxon>
        <taxon>Fungi</taxon>
        <taxon>Fungi incertae sedis</taxon>
        <taxon>Mucoromycota</taxon>
        <taxon>Glomeromycotina</taxon>
        <taxon>Glomeromycetes</taxon>
        <taxon>Archaeosporales</taxon>
        <taxon>Ambisporaceae</taxon>
        <taxon>Ambispora</taxon>
    </lineage>
</organism>
<feature type="non-terminal residue" evidence="1">
    <location>
        <position position="74"/>
    </location>
</feature>
<gene>
    <name evidence="1" type="ORF">ALEPTO_LOCUS14270</name>
</gene>
<evidence type="ECO:0000313" key="1">
    <source>
        <dbReference type="EMBL" id="CAG8773508.1"/>
    </source>
</evidence>
<name>A0A9N9NUN2_9GLOM</name>
<dbReference type="Proteomes" id="UP000789508">
    <property type="component" value="Unassembled WGS sequence"/>
</dbReference>
<sequence length="74" mass="8230">FQPFDGTQYSTDIIYMAISNLPRELRFKAENIMILSILPGPKKNPSGKIIWTALILCLCDIPAAQKLCGYISAL</sequence>
<evidence type="ECO:0000313" key="2">
    <source>
        <dbReference type="Proteomes" id="UP000789508"/>
    </source>
</evidence>
<dbReference type="AlphaFoldDB" id="A0A9N9NUN2"/>